<dbReference type="Gene3D" id="3.30.300.70">
    <property type="entry name" value="RimP-like superfamily, N-terminal"/>
    <property type="match status" value="1"/>
</dbReference>
<comment type="subcellular location">
    <subcellularLocation>
        <location evidence="3">Cytoplasm</location>
    </subcellularLocation>
</comment>
<reference evidence="6" key="1">
    <citation type="journal article" date="2020" name="mSystems">
        <title>Genome- and Community-Level Interaction Insights into Carbon Utilization and Element Cycling Functions of Hydrothermarchaeota in Hydrothermal Sediment.</title>
        <authorList>
            <person name="Zhou Z."/>
            <person name="Liu Y."/>
            <person name="Xu W."/>
            <person name="Pan J."/>
            <person name="Luo Z.H."/>
            <person name="Li M."/>
        </authorList>
    </citation>
    <scope>NUCLEOTIDE SEQUENCE [LARGE SCALE GENOMIC DNA]</scope>
    <source>
        <strain evidence="6">SpSt-966</strain>
    </source>
</reference>
<feature type="domain" description="Ribosome maturation factor RimP C-terminal" evidence="5">
    <location>
        <begin position="88"/>
        <end position="155"/>
    </location>
</feature>
<dbReference type="InterPro" id="IPR036847">
    <property type="entry name" value="RimP_C_sf"/>
</dbReference>
<comment type="similarity">
    <text evidence="3">Belongs to the RimP family.</text>
</comment>
<accession>A0A7V3RF28</accession>
<dbReference type="Pfam" id="PF17384">
    <property type="entry name" value="DUF150_C"/>
    <property type="match status" value="1"/>
</dbReference>
<dbReference type="PANTHER" id="PTHR33867:SF1">
    <property type="entry name" value="RIBOSOME MATURATION FACTOR RIMP"/>
    <property type="match status" value="1"/>
</dbReference>
<dbReference type="InterPro" id="IPR035956">
    <property type="entry name" value="RimP_N_sf"/>
</dbReference>
<dbReference type="GO" id="GO:0005829">
    <property type="term" value="C:cytosol"/>
    <property type="evidence" value="ECO:0007669"/>
    <property type="project" value="TreeGrafter"/>
</dbReference>
<evidence type="ECO:0000256" key="3">
    <source>
        <dbReference type="HAMAP-Rule" id="MF_01077"/>
    </source>
</evidence>
<dbReference type="InterPro" id="IPR028989">
    <property type="entry name" value="RimP_N"/>
</dbReference>
<evidence type="ECO:0000256" key="2">
    <source>
        <dbReference type="ARBA" id="ARBA00022517"/>
    </source>
</evidence>
<dbReference type="SUPFAM" id="SSF74942">
    <property type="entry name" value="YhbC-like, C-terminal domain"/>
    <property type="match status" value="1"/>
</dbReference>
<comment type="caution">
    <text evidence="6">The sequence shown here is derived from an EMBL/GenBank/DDBJ whole genome shotgun (WGS) entry which is preliminary data.</text>
</comment>
<dbReference type="AlphaFoldDB" id="A0A7V3RF28"/>
<protein>
    <recommendedName>
        <fullName evidence="3">Ribosome maturation factor RimP</fullName>
    </recommendedName>
</protein>
<evidence type="ECO:0000256" key="1">
    <source>
        <dbReference type="ARBA" id="ARBA00022490"/>
    </source>
</evidence>
<dbReference type="Pfam" id="PF02576">
    <property type="entry name" value="RimP_N"/>
    <property type="match status" value="1"/>
</dbReference>
<evidence type="ECO:0000259" key="4">
    <source>
        <dbReference type="Pfam" id="PF02576"/>
    </source>
</evidence>
<dbReference type="PANTHER" id="PTHR33867">
    <property type="entry name" value="RIBOSOME MATURATION FACTOR RIMP"/>
    <property type="match status" value="1"/>
</dbReference>
<organism evidence="6">
    <name type="scientific">Mesoaciditoga lauensis</name>
    <dbReference type="NCBI Taxonomy" id="1495039"/>
    <lineage>
        <taxon>Bacteria</taxon>
        <taxon>Thermotogati</taxon>
        <taxon>Thermotogota</taxon>
        <taxon>Thermotogae</taxon>
        <taxon>Mesoaciditogales</taxon>
        <taxon>Mesoaciditogaceae</taxon>
        <taxon>Mesoaciditoga</taxon>
    </lineage>
</organism>
<proteinExistence type="inferred from homology"/>
<dbReference type="InterPro" id="IPR028998">
    <property type="entry name" value="RimP_C"/>
</dbReference>
<evidence type="ECO:0000259" key="5">
    <source>
        <dbReference type="Pfam" id="PF17384"/>
    </source>
</evidence>
<dbReference type="GO" id="GO:0000028">
    <property type="term" value="P:ribosomal small subunit assembly"/>
    <property type="evidence" value="ECO:0007669"/>
    <property type="project" value="TreeGrafter"/>
</dbReference>
<dbReference type="InterPro" id="IPR003728">
    <property type="entry name" value="Ribosome_maturation_RimP"/>
</dbReference>
<dbReference type="EMBL" id="DTPE01000202">
    <property type="protein sequence ID" value="HGE75475.1"/>
    <property type="molecule type" value="Genomic_DNA"/>
</dbReference>
<dbReference type="GO" id="GO:0006412">
    <property type="term" value="P:translation"/>
    <property type="evidence" value="ECO:0007669"/>
    <property type="project" value="TreeGrafter"/>
</dbReference>
<gene>
    <name evidence="3" type="primary">rimP</name>
    <name evidence="6" type="ORF">ENX73_05055</name>
</gene>
<sequence length="155" mass="17624">MFRLESIDSVRKIAEDVAKRMALEIFDLKLSKQGRKYILTIIIDNLKDYVNITECENFSKEISPILDVESDLGNYILEVSSPGLDRPLRKIEDFQRFIGKSVKIKMKDEEDKNVVVKGKIVSCDVDSGNFSIDVDGNLISQKFSRVTSANLIVDF</sequence>
<name>A0A7V3RF28_9BACT</name>
<evidence type="ECO:0000313" key="6">
    <source>
        <dbReference type="EMBL" id="HGE75475.1"/>
    </source>
</evidence>
<dbReference type="Gene3D" id="2.30.30.180">
    <property type="entry name" value="Ribosome maturation factor RimP, C-terminal domain"/>
    <property type="match status" value="1"/>
</dbReference>
<dbReference type="CDD" id="cd01734">
    <property type="entry name" value="YlxS_C"/>
    <property type="match status" value="1"/>
</dbReference>
<dbReference type="SUPFAM" id="SSF75420">
    <property type="entry name" value="YhbC-like, N-terminal domain"/>
    <property type="match status" value="1"/>
</dbReference>
<comment type="function">
    <text evidence="3">Required for maturation of 30S ribosomal subunits.</text>
</comment>
<feature type="domain" description="Ribosome maturation factor RimP N-terminal" evidence="4">
    <location>
        <begin position="13"/>
        <end position="85"/>
    </location>
</feature>
<keyword evidence="1 3" id="KW-0963">Cytoplasm</keyword>
<dbReference type="HAMAP" id="MF_01077">
    <property type="entry name" value="RimP"/>
    <property type="match status" value="1"/>
</dbReference>
<keyword evidence="2 3" id="KW-0690">Ribosome biogenesis</keyword>